<evidence type="ECO:0000256" key="7">
    <source>
        <dbReference type="ARBA" id="ARBA00022692"/>
    </source>
</evidence>
<evidence type="ECO:0000313" key="19">
    <source>
        <dbReference type="EMBL" id="KAG8232086.1"/>
    </source>
</evidence>
<evidence type="ECO:0000256" key="11">
    <source>
        <dbReference type="ARBA" id="ARBA00022958"/>
    </source>
</evidence>
<feature type="transmembrane region" description="Helical" evidence="17">
    <location>
        <begin position="387"/>
        <end position="410"/>
    </location>
</feature>
<evidence type="ECO:0000259" key="18">
    <source>
        <dbReference type="Pfam" id="PF01699"/>
    </source>
</evidence>
<dbReference type="PANTHER" id="PTHR10846:SF73">
    <property type="entry name" value="SODIUM_CALCIUM EXCHANGER MEMBRANE REGION DOMAIN-CONTAINING PROTEIN"/>
    <property type="match status" value="1"/>
</dbReference>
<keyword evidence="11" id="KW-0630">Potassium</keyword>
<dbReference type="FunFam" id="1.20.1420.30:FF:000004">
    <property type="entry name" value="Sodium/potassium/calcium exchanger 2 isoform 1"/>
    <property type="match status" value="1"/>
</dbReference>
<evidence type="ECO:0000256" key="1">
    <source>
        <dbReference type="ARBA" id="ARBA00004141"/>
    </source>
</evidence>
<evidence type="ECO:0000256" key="8">
    <source>
        <dbReference type="ARBA" id="ARBA00022729"/>
    </source>
</evidence>
<keyword evidence="7 17" id="KW-0812">Transmembrane</keyword>
<dbReference type="EMBL" id="KZ308592">
    <property type="protein sequence ID" value="KAG8232086.1"/>
    <property type="molecule type" value="Genomic_DNA"/>
</dbReference>
<evidence type="ECO:0000256" key="6">
    <source>
        <dbReference type="ARBA" id="ARBA00022568"/>
    </source>
</evidence>
<keyword evidence="9" id="KW-0106">Calcium</keyword>
<dbReference type="Gene3D" id="1.20.1420.30">
    <property type="entry name" value="NCX, central ion-binding region"/>
    <property type="match status" value="2"/>
</dbReference>
<dbReference type="FunFam" id="1.20.1420.30:FF:000009">
    <property type="entry name" value="sodium/potassium/calcium exchanger 5 isoform X2"/>
    <property type="match status" value="1"/>
</dbReference>
<keyword evidence="6" id="KW-0109">Calcium transport</keyword>
<feature type="transmembrane region" description="Helical" evidence="17">
    <location>
        <begin position="422"/>
        <end position="439"/>
    </location>
</feature>
<keyword evidence="10" id="KW-0769">Symport</keyword>
<evidence type="ECO:0000256" key="16">
    <source>
        <dbReference type="ARBA" id="ARBA00023201"/>
    </source>
</evidence>
<keyword evidence="13" id="KW-0915">Sodium</keyword>
<evidence type="ECO:0000313" key="20">
    <source>
        <dbReference type="Proteomes" id="UP000792457"/>
    </source>
</evidence>
<evidence type="ECO:0000256" key="3">
    <source>
        <dbReference type="ARBA" id="ARBA00022448"/>
    </source>
</evidence>
<feature type="transmembrane region" description="Helical" evidence="17">
    <location>
        <begin position="234"/>
        <end position="253"/>
    </location>
</feature>
<keyword evidence="8" id="KW-0732">Signal</keyword>
<comment type="similarity">
    <text evidence="2">Belongs to the Ca(2+):cation antiporter (CaCA) (TC 2.A.19) family. SLC24A subfamily.</text>
</comment>
<keyword evidence="16" id="KW-0739">Sodium transport</keyword>
<dbReference type="GO" id="GO:0015293">
    <property type="term" value="F:symporter activity"/>
    <property type="evidence" value="ECO:0007669"/>
    <property type="project" value="UniProtKB-KW"/>
</dbReference>
<name>A0A8K0P3A5_LADFU</name>
<comment type="caution">
    <text evidence="19">The sequence shown here is derived from an EMBL/GenBank/DDBJ whole genome shotgun (WGS) entry which is preliminary data.</text>
</comment>
<keyword evidence="4" id="KW-0050">Antiport</keyword>
<feature type="transmembrane region" description="Helical" evidence="17">
    <location>
        <begin position="354"/>
        <end position="375"/>
    </location>
</feature>
<reference evidence="19" key="1">
    <citation type="submission" date="2013-04" db="EMBL/GenBank/DDBJ databases">
        <authorList>
            <person name="Qu J."/>
            <person name="Murali S.C."/>
            <person name="Bandaranaike D."/>
            <person name="Bellair M."/>
            <person name="Blankenburg K."/>
            <person name="Chao H."/>
            <person name="Dinh H."/>
            <person name="Doddapaneni H."/>
            <person name="Downs B."/>
            <person name="Dugan-Rocha S."/>
            <person name="Elkadiri S."/>
            <person name="Gnanaolivu R.D."/>
            <person name="Hernandez B."/>
            <person name="Javaid M."/>
            <person name="Jayaseelan J.C."/>
            <person name="Lee S."/>
            <person name="Li M."/>
            <person name="Ming W."/>
            <person name="Munidasa M."/>
            <person name="Muniz J."/>
            <person name="Nguyen L."/>
            <person name="Ongeri F."/>
            <person name="Osuji N."/>
            <person name="Pu L.-L."/>
            <person name="Puazo M."/>
            <person name="Qu C."/>
            <person name="Quiroz J."/>
            <person name="Raj R."/>
            <person name="Weissenberger G."/>
            <person name="Xin Y."/>
            <person name="Zou X."/>
            <person name="Han Y."/>
            <person name="Richards S."/>
            <person name="Worley K."/>
            <person name="Muzny D."/>
            <person name="Gibbs R."/>
        </authorList>
    </citation>
    <scope>NUCLEOTIDE SEQUENCE</scope>
    <source>
        <strain evidence="19">Sampled in the wild</strain>
    </source>
</reference>
<dbReference type="InterPro" id="IPR004481">
    <property type="entry name" value="K/Na/Ca-exchanger"/>
</dbReference>
<dbReference type="GO" id="GO:0005262">
    <property type="term" value="F:calcium channel activity"/>
    <property type="evidence" value="ECO:0007669"/>
    <property type="project" value="TreeGrafter"/>
</dbReference>
<feature type="transmembrane region" description="Helical" evidence="17">
    <location>
        <begin position="174"/>
        <end position="197"/>
    </location>
</feature>
<evidence type="ECO:0000256" key="2">
    <source>
        <dbReference type="ARBA" id="ARBA00005364"/>
    </source>
</evidence>
<feature type="domain" description="Sodium/calcium exchanger membrane region" evidence="18">
    <location>
        <begin position="110"/>
        <end position="252"/>
    </location>
</feature>
<evidence type="ECO:0000256" key="17">
    <source>
        <dbReference type="SAM" id="Phobius"/>
    </source>
</evidence>
<accession>A0A8K0P3A5</accession>
<feature type="transmembrane region" description="Helical" evidence="17">
    <location>
        <begin position="26"/>
        <end position="45"/>
    </location>
</feature>
<feature type="non-terminal residue" evidence="19">
    <location>
        <position position="497"/>
    </location>
</feature>
<sequence>MEGGTNEPPASGKGAKRKFILRVQTFLAILTVHTVVSFGAGIVGLRTESGSAVSGADRGYLGRNLLQISNENRTISSILNANCTEPAIDDFPPDLFSDSQRRNGAVVLHAVLAIYLLLFVAIVCDDYFVPSIKRITKALHISKDVAGATFMAAATSSPELFINSVGTFVTEGDLGIGTIVGSGVFNILAVPACCGLIAGKSIPMDWWPLTRDCIAYGVAVIILILTMFDGLISWAEALILVGSYVVYIVIMFYNSEIESWAKRCRNNNEREETRLLIEEAHKNPGIMGISYNSSNEYDTDSSDEEEKGERGHVWPKNGGKLAKFWWIFKWPVSTILRFTIPDCRKFSQQHLYPITFLMCMFYIGSCSYLIAWMITVIGDAARIPDSVMGLTFLAGGTSLPEAISSVIVTSQGFGSMGLSNSIGSNTFDILLCLGFPWLIKSVFFPTVPGEHFVIINSKGMEYSAITLLSTLLILYVSFVWNQFRLNRKVGLVCLIIY</sequence>
<keyword evidence="5" id="KW-0633">Potassium transport</keyword>
<evidence type="ECO:0000256" key="5">
    <source>
        <dbReference type="ARBA" id="ARBA00022538"/>
    </source>
</evidence>
<evidence type="ECO:0000256" key="4">
    <source>
        <dbReference type="ARBA" id="ARBA00022449"/>
    </source>
</evidence>
<gene>
    <name evidence="19" type="ORF">J437_LFUL012445</name>
</gene>
<protein>
    <recommendedName>
        <fullName evidence="18">Sodium/calcium exchanger membrane region domain-containing protein</fullName>
    </recommendedName>
</protein>
<feature type="domain" description="Sodium/calcium exchanger membrane region" evidence="18">
    <location>
        <begin position="353"/>
        <end position="497"/>
    </location>
</feature>
<dbReference type="GO" id="GO:0005886">
    <property type="term" value="C:plasma membrane"/>
    <property type="evidence" value="ECO:0007669"/>
    <property type="project" value="TreeGrafter"/>
</dbReference>
<organism evidence="19 20">
    <name type="scientific">Ladona fulva</name>
    <name type="common">Scarce chaser dragonfly</name>
    <name type="synonym">Libellula fulva</name>
    <dbReference type="NCBI Taxonomy" id="123851"/>
    <lineage>
        <taxon>Eukaryota</taxon>
        <taxon>Metazoa</taxon>
        <taxon>Ecdysozoa</taxon>
        <taxon>Arthropoda</taxon>
        <taxon>Hexapoda</taxon>
        <taxon>Insecta</taxon>
        <taxon>Pterygota</taxon>
        <taxon>Palaeoptera</taxon>
        <taxon>Odonata</taxon>
        <taxon>Epiprocta</taxon>
        <taxon>Anisoptera</taxon>
        <taxon>Libelluloidea</taxon>
        <taxon>Libellulidae</taxon>
        <taxon>Ladona</taxon>
    </lineage>
</organism>
<dbReference type="AlphaFoldDB" id="A0A8K0P3A5"/>
<dbReference type="PANTHER" id="PTHR10846">
    <property type="entry name" value="SODIUM/POTASSIUM/CALCIUM EXCHANGER"/>
    <property type="match status" value="1"/>
</dbReference>
<dbReference type="Pfam" id="PF01699">
    <property type="entry name" value="Na_Ca_ex"/>
    <property type="match status" value="2"/>
</dbReference>
<keyword evidence="14" id="KW-0406">Ion transport</keyword>
<evidence type="ECO:0000256" key="14">
    <source>
        <dbReference type="ARBA" id="ARBA00023065"/>
    </source>
</evidence>
<dbReference type="OrthoDB" id="2127281at2759"/>
<evidence type="ECO:0000256" key="12">
    <source>
        <dbReference type="ARBA" id="ARBA00022989"/>
    </source>
</evidence>
<comment type="subcellular location">
    <subcellularLocation>
        <location evidence="1">Membrane</location>
        <topology evidence="1">Multi-pass membrane protein</topology>
    </subcellularLocation>
</comment>
<dbReference type="InterPro" id="IPR044880">
    <property type="entry name" value="NCX_ion-bd_dom_sf"/>
</dbReference>
<dbReference type="Proteomes" id="UP000792457">
    <property type="component" value="Unassembled WGS sequence"/>
</dbReference>
<dbReference type="GO" id="GO:0006874">
    <property type="term" value="P:intracellular calcium ion homeostasis"/>
    <property type="evidence" value="ECO:0007669"/>
    <property type="project" value="TreeGrafter"/>
</dbReference>
<proteinExistence type="inferred from homology"/>
<feature type="transmembrane region" description="Helical" evidence="17">
    <location>
        <begin position="105"/>
        <end position="124"/>
    </location>
</feature>
<evidence type="ECO:0000256" key="15">
    <source>
        <dbReference type="ARBA" id="ARBA00023136"/>
    </source>
</evidence>
<keyword evidence="20" id="KW-1185">Reference proteome</keyword>
<dbReference type="GO" id="GO:0008273">
    <property type="term" value="F:calcium, potassium:sodium antiporter activity"/>
    <property type="evidence" value="ECO:0007669"/>
    <property type="project" value="TreeGrafter"/>
</dbReference>
<evidence type="ECO:0000256" key="9">
    <source>
        <dbReference type="ARBA" id="ARBA00022837"/>
    </source>
</evidence>
<feature type="transmembrane region" description="Helical" evidence="17">
    <location>
        <begin position="145"/>
        <end position="162"/>
    </location>
</feature>
<dbReference type="InterPro" id="IPR004837">
    <property type="entry name" value="NaCa_Exmemb"/>
</dbReference>
<keyword evidence="15 17" id="KW-0472">Membrane</keyword>
<evidence type="ECO:0000256" key="10">
    <source>
        <dbReference type="ARBA" id="ARBA00022847"/>
    </source>
</evidence>
<feature type="transmembrane region" description="Helical" evidence="17">
    <location>
        <begin position="209"/>
        <end position="228"/>
    </location>
</feature>
<feature type="transmembrane region" description="Helical" evidence="17">
    <location>
        <begin position="459"/>
        <end position="480"/>
    </location>
</feature>
<evidence type="ECO:0000256" key="13">
    <source>
        <dbReference type="ARBA" id="ARBA00023053"/>
    </source>
</evidence>
<keyword evidence="3" id="KW-0813">Transport</keyword>
<reference evidence="19" key="2">
    <citation type="submission" date="2017-10" db="EMBL/GenBank/DDBJ databases">
        <title>Ladona fulva Genome sequencing and assembly.</title>
        <authorList>
            <person name="Murali S."/>
            <person name="Richards S."/>
            <person name="Bandaranaike D."/>
            <person name="Bellair M."/>
            <person name="Blankenburg K."/>
            <person name="Chao H."/>
            <person name="Dinh H."/>
            <person name="Doddapaneni H."/>
            <person name="Dugan-Rocha S."/>
            <person name="Elkadiri S."/>
            <person name="Gnanaolivu R."/>
            <person name="Hernandez B."/>
            <person name="Skinner E."/>
            <person name="Javaid M."/>
            <person name="Lee S."/>
            <person name="Li M."/>
            <person name="Ming W."/>
            <person name="Munidasa M."/>
            <person name="Muniz J."/>
            <person name="Nguyen L."/>
            <person name="Hughes D."/>
            <person name="Osuji N."/>
            <person name="Pu L.-L."/>
            <person name="Puazo M."/>
            <person name="Qu C."/>
            <person name="Quiroz J."/>
            <person name="Raj R."/>
            <person name="Weissenberger G."/>
            <person name="Xin Y."/>
            <person name="Zou X."/>
            <person name="Han Y."/>
            <person name="Worley K."/>
            <person name="Muzny D."/>
            <person name="Gibbs R."/>
        </authorList>
    </citation>
    <scope>NUCLEOTIDE SEQUENCE</scope>
    <source>
        <strain evidence="19">Sampled in the wild</strain>
    </source>
</reference>
<keyword evidence="12 17" id="KW-1133">Transmembrane helix</keyword>
<dbReference type="NCBIfam" id="TIGR00367">
    <property type="entry name" value="calcium/sodium antiporter"/>
    <property type="match status" value="1"/>
</dbReference>